<accession>A0A194YHX2</accession>
<proteinExistence type="predicted"/>
<evidence type="ECO:0000313" key="2">
    <source>
        <dbReference type="Proteomes" id="UP000000768"/>
    </source>
</evidence>
<keyword evidence="2" id="KW-1185">Reference proteome</keyword>
<name>A0A194YHX2_SORBI</name>
<protein>
    <submittedName>
        <fullName evidence="1">Uncharacterized protein</fullName>
    </submittedName>
</protein>
<organism evidence="1 2">
    <name type="scientific">Sorghum bicolor</name>
    <name type="common">Sorghum</name>
    <name type="synonym">Sorghum vulgare</name>
    <dbReference type="NCBI Taxonomy" id="4558"/>
    <lineage>
        <taxon>Eukaryota</taxon>
        <taxon>Viridiplantae</taxon>
        <taxon>Streptophyta</taxon>
        <taxon>Embryophyta</taxon>
        <taxon>Tracheophyta</taxon>
        <taxon>Spermatophyta</taxon>
        <taxon>Magnoliopsida</taxon>
        <taxon>Liliopsida</taxon>
        <taxon>Poales</taxon>
        <taxon>Poaceae</taxon>
        <taxon>PACMAD clade</taxon>
        <taxon>Panicoideae</taxon>
        <taxon>Andropogonodae</taxon>
        <taxon>Andropogoneae</taxon>
        <taxon>Sorghinae</taxon>
        <taxon>Sorghum</taxon>
    </lineage>
</organism>
<evidence type="ECO:0000313" key="1">
    <source>
        <dbReference type="EMBL" id="KXG19569.1"/>
    </source>
</evidence>
<dbReference type="InParanoid" id="A0A194YHX2"/>
<dbReference type="EMBL" id="CM000769">
    <property type="protein sequence ID" value="KXG19569.1"/>
    <property type="molecule type" value="Genomic_DNA"/>
</dbReference>
<dbReference type="AlphaFoldDB" id="A0A194YHX2"/>
<reference evidence="1 2" key="1">
    <citation type="journal article" date="2009" name="Nature">
        <title>The Sorghum bicolor genome and the diversification of grasses.</title>
        <authorList>
            <person name="Paterson A.H."/>
            <person name="Bowers J.E."/>
            <person name="Bruggmann R."/>
            <person name="Dubchak I."/>
            <person name="Grimwood J."/>
            <person name="Gundlach H."/>
            <person name="Haberer G."/>
            <person name="Hellsten U."/>
            <person name="Mitros T."/>
            <person name="Poliakov A."/>
            <person name="Schmutz J."/>
            <person name="Spannagl M."/>
            <person name="Tang H."/>
            <person name="Wang X."/>
            <person name="Wicker T."/>
            <person name="Bharti A.K."/>
            <person name="Chapman J."/>
            <person name="Feltus F.A."/>
            <person name="Gowik U."/>
            <person name="Grigoriev I.V."/>
            <person name="Lyons E."/>
            <person name="Maher C.A."/>
            <person name="Martis M."/>
            <person name="Narechania A."/>
            <person name="Otillar R.P."/>
            <person name="Penning B.W."/>
            <person name="Salamov A.A."/>
            <person name="Wang Y."/>
            <person name="Zhang L."/>
            <person name="Carpita N.C."/>
            <person name="Freeling M."/>
            <person name="Gingle A.R."/>
            <person name="Hash C.T."/>
            <person name="Keller B."/>
            <person name="Klein P."/>
            <person name="Kresovich S."/>
            <person name="McCann M.C."/>
            <person name="Ming R."/>
            <person name="Peterson D.G."/>
            <person name="Mehboob-ur-Rahman"/>
            <person name="Ware D."/>
            <person name="Westhoff P."/>
            <person name="Mayer K.F."/>
            <person name="Messing J."/>
            <person name="Rokhsar D.S."/>
        </authorList>
    </citation>
    <scope>NUCLEOTIDE SEQUENCE [LARGE SCALE GENOMIC DNA]</scope>
    <source>
        <strain evidence="2">cv. BTx623</strain>
    </source>
</reference>
<gene>
    <name evidence="1" type="ORF">SORBI_3010G078500</name>
</gene>
<dbReference type="Gramene" id="KXG19569">
    <property type="protein sequence ID" value="KXG19569"/>
    <property type="gene ID" value="SORBI_3010G078500"/>
</dbReference>
<reference evidence="2" key="2">
    <citation type="journal article" date="2018" name="Plant J.">
        <title>The Sorghum bicolor reference genome: improved assembly, gene annotations, a transcriptome atlas, and signatures of genome organization.</title>
        <authorList>
            <person name="McCormick R.F."/>
            <person name="Truong S.K."/>
            <person name="Sreedasyam A."/>
            <person name="Jenkins J."/>
            <person name="Shu S."/>
            <person name="Sims D."/>
            <person name="Kennedy M."/>
            <person name="Amirebrahimi M."/>
            <person name="Weers B.D."/>
            <person name="McKinley B."/>
            <person name="Mattison A."/>
            <person name="Morishige D.T."/>
            <person name="Grimwood J."/>
            <person name="Schmutz J."/>
            <person name="Mullet J.E."/>
        </authorList>
    </citation>
    <scope>NUCLEOTIDE SEQUENCE [LARGE SCALE GENOMIC DNA]</scope>
    <source>
        <strain evidence="2">cv. BTx623</strain>
    </source>
</reference>
<dbReference type="Proteomes" id="UP000000768">
    <property type="component" value="Chromosome 10"/>
</dbReference>
<sequence>MPSSWPKLRRSSRVRMGGLCSVLMRVLLSQPWVRITHLNCKQATDLRLRQAMPGKLLHQTTSFPSTSSLLSLFAASWTCILDILCLCETCFV</sequence>